<feature type="transmembrane region" description="Helical" evidence="2">
    <location>
        <begin position="144"/>
        <end position="166"/>
    </location>
</feature>
<dbReference type="SUPFAM" id="SSF55874">
    <property type="entry name" value="ATPase domain of HSP90 chaperone/DNA topoisomerase II/histidine kinase"/>
    <property type="match status" value="1"/>
</dbReference>
<dbReference type="GO" id="GO:0000155">
    <property type="term" value="F:phosphorelay sensor kinase activity"/>
    <property type="evidence" value="ECO:0007669"/>
    <property type="project" value="InterPro"/>
</dbReference>
<dbReference type="PANTHER" id="PTHR34220">
    <property type="entry name" value="SENSOR HISTIDINE KINASE YPDA"/>
    <property type="match status" value="1"/>
</dbReference>
<protein>
    <submittedName>
        <fullName evidence="4">Sensor histidine kinase</fullName>
    </submittedName>
</protein>
<comment type="caution">
    <text evidence="4">The sequence shown here is derived from an EMBL/GenBank/DDBJ whole genome shotgun (WGS) entry which is preliminary data.</text>
</comment>
<keyword evidence="4" id="KW-0808">Transferase</keyword>
<feature type="domain" description="Signal transduction histidine kinase internal region" evidence="3">
    <location>
        <begin position="187"/>
        <end position="264"/>
    </location>
</feature>
<feature type="transmembrane region" description="Helical" evidence="2">
    <location>
        <begin position="72"/>
        <end position="92"/>
    </location>
</feature>
<accession>A0A4Z0P8J6</accession>
<dbReference type="InterPro" id="IPR010559">
    <property type="entry name" value="Sig_transdc_His_kin_internal"/>
</dbReference>
<dbReference type="PANTHER" id="PTHR34220:SF7">
    <property type="entry name" value="SENSOR HISTIDINE KINASE YPDA"/>
    <property type="match status" value="1"/>
</dbReference>
<evidence type="ECO:0000259" key="3">
    <source>
        <dbReference type="Pfam" id="PF06580"/>
    </source>
</evidence>
<dbReference type="RefSeq" id="WP_135434583.1">
    <property type="nucleotide sequence ID" value="NZ_SRLA01000002.1"/>
</dbReference>
<dbReference type="InterPro" id="IPR050640">
    <property type="entry name" value="Bact_2-comp_sensor_kinase"/>
</dbReference>
<evidence type="ECO:0000313" key="5">
    <source>
        <dbReference type="Proteomes" id="UP000298337"/>
    </source>
</evidence>
<keyword evidence="2" id="KW-0472">Membrane</keyword>
<proteinExistence type="predicted"/>
<dbReference type="GO" id="GO:0016020">
    <property type="term" value="C:membrane"/>
    <property type="evidence" value="ECO:0007669"/>
    <property type="project" value="InterPro"/>
</dbReference>
<organism evidence="4 5">
    <name type="scientific">Hymenobacter fodinae</name>
    <dbReference type="NCBI Taxonomy" id="2510796"/>
    <lineage>
        <taxon>Bacteria</taxon>
        <taxon>Pseudomonadati</taxon>
        <taxon>Bacteroidota</taxon>
        <taxon>Cytophagia</taxon>
        <taxon>Cytophagales</taxon>
        <taxon>Hymenobacteraceae</taxon>
        <taxon>Hymenobacter</taxon>
    </lineage>
</organism>
<keyword evidence="2" id="KW-1133">Transmembrane helix</keyword>
<dbReference type="Proteomes" id="UP000298337">
    <property type="component" value="Unassembled WGS sequence"/>
</dbReference>
<dbReference type="AlphaFoldDB" id="A0A4Z0P8J6"/>
<feature type="transmembrane region" description="Helical" evidence="2">
    <location>
        <begin position="37"/>
        <end position="60"/>
    </location>
</feature>
<name>A0A4Z0P8J6_9BACT</name>
<reference evidence="4 5" key="1">
    <citation type="submission" date="2019-04" db="EMBL/GenBank/DDBJ databases">
        <authorList>
            <person name="Feng G."/>
            <person name="Zhang J."/>
            <person name="Zhu H."/>
        </authorList>
    </citation>
    <scope>NUCLEOTIDE SEQUENCE [LARGE SCALE GENOMIC DNA]</scope>
    <source>
        <strain evidence="4 5">92R-1</strain>
    </source>
</reference>
<keyword evidence="5" id="KW-1185">Reference proteome</keyword>
<keyword evidence="2" id="KW-0812">Transmembrane</keyword>
<feature type="region of interest" description="Disordered" evidence="1">
    <location>
        <begin position="97"/>
        <end position="137"/>
    </location>
</feature>
<feature type="transmembrane region" description="Helical" evidence="2">
    <location>
        <begin position="12"/>
        <end position="31"/>
    </location>
</feature>
<sequence length="379" mass="42767">MATSTRRWGLPLLQHTLIWGVLSMLLAMQPQDRTQGVAFWVVQTTTLALLAVAFYLNAGWAVPRLLYGRRPVAYLGFLAAAVLCILLLHRVVETTVASPRPEMRPEPPQPAMQVPTFRPGIPPPQPNERGGGPPHQMPSHRFGLFNPAIFITTLLALGLGTSVAAVQRGQREAEMRQALEREKLTTELSWLKAQINPHFFFNTLNNIYALTLIDGDRAREALHRLSRMMRYVLYETQTGTAPLSQELLFVRDYIDLMQLRLTNNVHVEYLTPEPLCDAPIAPMLLLTFVENAFKHGVSTVLPSSIRIHVQQPNPQTLVADIYNSLFDERPAALDQNYGIGLANTRRRIELLYPDRHTLTVTERTPNNEYHIHLTLTLPA</sequence>
<evidence type="ECO:0000256" key="2">
    <source>
        <dbReference type="SAM" id="Phobius"/>
    </source>
</evidence>
<evidence type="ECO:0000256" key="1">
    <source>
        <dbReference type="SAM" id="MobiDB-lite"/>
    </source>
</evidence>
<dbReference type="OrthoDB" id="9792992at2"/>
<gene>
    <name evidence="4" type="ORF">EU556_13345</name>
</gene>
<dbReference type="Pfam" id="PF06580">
    <property type="entry name" value="His_kinase"/>
    <property type="match status" value="1"/>
</dbReference>
<dbReference type="InterPro" id="IPR036890">
    <property type="entry name" value="HATPase_C_sf"/>
</dbReference>
<evidence type="ECO:0000313" key="4">
    <source>
        <dbReference type="EMBL" id="TGE08673.1"/>
    </source>
</evidence>
<keyword evidence="4" id="KW-0418">Kinase</keyword>
<dbReference type="EMBL" id="SRLA01000002">
    <property type="protein sequence ID" value="TGE08673.1"/>
    <property type="molecule type" value="Genomic_DNA"/>
</dbReference>